<accession>A0ABR2X0U5</accession>
<comment type="caution">
    <text evidence="2">The sequence shown here is derived from an EMBL/GenBank/DDBJ whole genome shotgun (WGS) entry which is preliminary data.</text>
</comment>
<evidence type="ECO:0000313" key="2">
    <source>
        <dbReference type="EMBL" id="KAK9767389.1"/>
    </source>
</evidence>
<proteinExistence type="inferred from homology"/>
<gene>
    <name evidence="2" type="ORF">K7432_002871</name>
</gene>
<name>A0ABR2X0U5_9FUNG</name>
<evidence type="ECO:0008006" key="4">
    <source>
        <dbReference type="Google" id="ProtNLM"/>
    </source>
</evidence>
<dbReference type="PANTHER" id="PTHR14534:SF3">
    <property type="entry name" value="GID COMPLEX SUBUNIT 4 HOMOLOG"/>
    <property type="match status" value="1"/>
</dbReference>
<evidence type="ECO:0000313" key="3">
    <source>
        <dbReference type="Proteomes" id="UP001479436"/>
    </source>
</evidence>
<keyword evidence="3" id="KW-1185">Reference proteome</keyword>
<dbReference type="Proteomes" id="UP001479436">
    <property type="component" value="Unassembled WGS sequence"/>
</dbReference>
<comment type="similarity">
    <text evidence="1">Belongs to the GID4/VID24 family.</text>
</comment>
<dbReference type="EMBL" id="JASJQH010000081">
    <property type="protein sequence ID" value="KAK9767389.1"/>
    <property type="molecule type" value="Genomic_DNA"/>
</dbReference>
<dbReference type="InterPro" id="IPR018618">
    <property type="entry name" value="GID4/10-like"/>
</dbReference>
<protein>
    <recommendedName>
        <fullName evidence="4">Vacuolar import and degradation protein</fullName>
    </recommendedName>
</protein>
<evidence type="ECO:0000256" key="1">
    <source>
        <dbReference type="ARBA" id="ARBA00061469"/>
    </source>
</evidence>
<reference evidence="2 3" key="1">
    <citation type="submission" date="2023-04" db="EMBL/GenBank/DDBJ databases">
        <title>Genome of Basidiobolus ranarum AG-B5.</title>
        <authorList>
            <person name="Stajich J.E."/>
            <person name="Carter-House D."/>
            <person name="Gryganskyi A."/>
        </authorList>
    </citation>
    <scope>NUCLEOTIDE SEQUENCE [LARGE SCALE GENOMIC DNA]</scope>
    <source>
        <strain evidence="2 3">AG-B5</strain>
    </source>
</reference>
<dbReference type="PANTHER" id="PTHR14534">
    <property type="entry name" value="VACUOLAR IMPORT AND DEGRADATION PROTEIN 24"/>
    <property type="match status" value="1"/>
</dbReference>
<dbReference type="Pfam" id="PF09783">
    <property type="entry name" value="Vac_ImportDeg"/>
    <property type="match status" value="1"/>
</dbReference>
<organism evidence="2 3">
    <name type="scientific">Basidiobolus ranarum</name>
    <dbReference type="NCBI Taxonomy" id="34480"/>
    <lineage>
        <taxon>Eukaryota</taxon>
        <taxon>Fungi</taxon>
        <taxon>Fungi incertae sedis</taxon>
        <taxon>Zoopagomycota</taxon>
        <taxon>Entomophthoromycotina</taxon>
        <taxon>Basidiobolomycetes</taxon>
        <taxon>Basidiobolales</taxon>
        <taxon>Basidiobolaceae</taxon>
        <taxon>Basidiobolus</taxon>
    </lineage>
</organism>
<sequence length="220" mass="25526">MLVGSGSVSEVRFSSEELKKALRKRIIKNISSVRLAPSGTCALYSGSRFLGQQQSGGSRYEVQVDLQCVDLSASYLCGYLHIKGLTNNCPEFTTFFDAEIIGPKYSFLTRKWEADELIDEQHWLKFTSFQEISEVFNQDGFQYDFVNNDFIFMRWKEHFLVPDYRVGAVHGASFAGFYYVCFQRSTGTILGYYYHQNSKWFQQLTLEHIPQRHSPSFEFR</sequence>